<evidence type="ECO:0000313" key="1">
    <source>
        <dbReference type="EMBL" id="KAJ5356349.1"/>
    </source>
</evidence>
<sequence length="62" mass="6627">MSTIPPSRSAPANKSVFGMVGMAGAAVGRPEDVNSRCPHPWTPLDPRALHATSVNRRGWKTT</sequence>
<reference evidence="1" key="1">
    <citation type="submission" date="2022-12" db="EMBL/GenBank/DDBJ databases">
        <authorList>
            <person name="Petersen C."/>
        </authorList>
    </citation>
    <scope>NUCLEOTIDE SEQUENCE</scope>
    <source>
        <strain evidence="1">IBT 3081</strain>
    </source>
</reference>
<comment type="caution">
    <text evidence="1">The sequence shown here is derived from an EMBL/GenBank/DDBJ whole genome shotgun (WGS) entry which is preliminary data.</text>
</comment>
<dbReference type="Proteomes" id="UP001147752">
    <property type="component" value="Unassembled WGS sequence"/>
</dbReference>
<evidence type="ECO:0000313" key="2">
    <source>
        <dbReference type="Proteomes" id="UP001147752"/>
    </source>
</evidence>
<dbReference type="AlphaFoldDB" id="A0A9W9UTT8"/>
<name>A0A9W9UTT8_9EURO</name>
<dbReference type="RefSeq" id="XP_056574496.1">
    <property type="nucleotide sequence ID" value="XM_056728681.1"/>
</dbReference>
<proteinExistence type="predicted"/>
<reference evidence="1" key="2">
    <citation type="journal article" date="2023" name="IMA Fungus">
        <title>Comparative genomic study of the Penicillium genus elucidates a diverse pangenome and 15 lateral gene transfer events.</title>
        <authorList>
            <person name="Petersen C."/>
            <person name="Sorensen T."/>
            <person name="Nielsen M.R."/>
            <person name="Sondergaard T.E."/>
            <person name="Sorensen J.L."/>
            <person name="Fitzpatrick D.A."/>
            <person name="Frisvad J.C."/>
            <person name="Nielsen K.L."/>
        </authorList>
    </citation>
    <scope>NUCLEOTIDE SEQUENCE</scope>
    <source>
        <strain evidence="1">IBT 3081</strain>
    </source>
</reference>
<dbReference type="EMBL" id="JAPZBT010000006">
    <property type="protein sequence ID" value="KAJ5356349.1"/>
    <property type="molecule type" value="Genomic_DNA"/>
</dbReference>
<protein>
    <submittedName>
        <fullName evidence="1">Uncharacterized protein</fullName>
    </submittedName>
</protein>
<accession>A0A9W9UTT8</accession>
<organism evidence="1 2">
    <name type="scientific">Penicillium concentricum</name>
    <dbReference type="NCBI Taxonomy" id="293559"/>
    <lineage>
        <taxon>Eukaryota</taxon>
        <taxon>Fungi</taxon>
        <taxon>Dikarya</taxon>
        <taxon>Ascomycota</taxon>
        <taxon>Pezizomycotina</taxon>
        <taxon>Eurotiomycetes</taxon>
        <taxon>Eurotiomycetidae</taxon>
        <taxon>Eurotiales</taxon>
        <taxon>Aspergillaceae</taxon>
        <taxon>Penicillium</taxon>
    </lineage>
</organism>
<dbReference type="GeneID" id="81467864"/>
<gene>
    <name evidence="1" type="ORF">N7517_010958</name>
</gene>
<keyword evidence="2" id="KW-1185">Reference proteome</keyword>